<protein>
    <recommendedName>
        <fullName evidence="4">Glycosyltransferase RgtA/B/C/D-like domain-containing protein</fullName>
    </recommendedName>
</protein>
<feature type="transmembrane region" description="Helical" evidence="1">
    <location>
        <begin position="344"/>
        <end position="361"/>
    </location>
</feature>
<dbReference type="RefSeq" id="WP_184802964.1">
    <property type="nucleotide sequence ID" value="NZ_JACIIZ010000010.1"/>
</dbReference>
<feature type="transmembrane region" description="Helical" evidence="1">
    <location>
        <begin position="288"/>
        <end position="306"/>
    </location>
</feature>
<dbReference type="EMBL" id="JACIIZ010000010">
    <property type="protein sequence ID" value="MBB6252990.1"/>
    <property type="molecule type" value="Genomic_DNA"/>
</dbReference>
<keyword evidence="1" id="KW-1133">Transmembrane helix</keyword>
<comment type="caution">
    <text evidence="2">The sequence shown here is derived from an EMBL/GenBank/DDBJ whole genome shotgun (WGS) entry which is preliminary data.</text>
</comment>
<keyword evidence="1" id="KW-0812">Transmembrane</keyword>
<organism evidence="2 3">
    <name type="scientific">Nitrospirillum iridis</name>
    <dbReference type="NCBI Taxonomy" id="765888"/>
    <lineage>
        <taxon>Bacteria</taxon>
        <taxon>Pseudomonadati</taxon>
        <taxon>Pseudomonadota</taxon>
        <taxon>Alphaproteobacteria</taxon>
        <taxon>Rhodospirillales</taxon>
        <taxon>Azospirillaceae</taxon>
        <taxon>Nitrospirillum</taxon>
    </lineage>
</organism>
<accession>A0A7X0EEG1</accession>
<feature type="transmembrane region" description="Helical" evidence="1">
    <location>
        <begin position="313"/>
        <end position="332"/>
    </location>
</feature>
<keyword evidence="1" id="KW-0472">Membrane</keyword>
<name>A0A7X0EEG1_9PROT</name>
<dbReference type="AlphaFoldDB" id="A0A7X0EEG1"/>
<dbReference type="Proteomes" id="UP000539175">
    <property type="component" value="Unassembled WGS sequence"/>
</dbReference>
<evidence type="ECO:0000256" key="1">
    <source>
        <dbReference type="SAM" id="Phobius"/>
    </source>
</evidence>
<keyword evidence="3" id="KW-1185">Reference proteome</keyword>
<feature type="transmembrane region" description="Helical" evidence="1">
    <location>
        <begin position="396"/>
        <end position="414"/>
    </location>
</feature>
<gene>
    <name evidence="2" type="ORF">FHS74_003559</name>
</gene>
<proteinExistence type="predicted"/>
<evidence type="ECO:0000313" key="3">
    <source>
        <dbReference type="Proteomes" id="UP000539175"/>
    </source>
</evidence>
<feature type="transmembrane region" description="Helical" evidence="1">
    <location>
        <begin position="21"/>
        <end position="40"/>
    </location>
</feature>
<evidence type="ECO:0008006" key="4">
    <source>
        <dbReference type="Google" id="ProtNLM"/>
    </source>
</evidence>
<feature type="transmembrane region" description="Helical" evidence="1">
    <location>
        <begin position="225"/>
        <end position="247"/>
    </location>
</feature>
<feature type="transmembrane region" description="Helical" evidence="1">
    <location>
        <begin position="368"/>
        <end position="390"/>
    </location>
</feature>
<feature type="transmembrane region" description="Helical" evidence="1">
    <location>
        <begin position="96"/>
        <end position="120"/>
    </location>
</feature>
<evidence type="ECO:0000313" key="2">
    <source>
        <dbReference type="EMBL" id="MBB6252990.1"/>
    </source>
</evidence>
<sequence>MSAPVNGGTIPAVASATQIRLLGWLVLLIAGFAVFAATLGTDGTPDFKIYHHYNGFAALHQRSALDVVPAQMQTNFFPGLDRIYYLLFDALNNQPVLLNMLLSVPYGVAAFLAFLIARLFAGRPSVATDLVCAACAVLGLTGAGGLPTLATTMSDIVPGVPFLAALTVWLYLEADNRHTVWSALAIGLCAGLSVGLKLTLAPLFVGLFVAIVLRRGVSQVRAGALQAFVFGLGGLATFAFVDAGWLLGNWHAYGNPIFPFMNQVFKSDYVDHSPWSDLRFMPKTVKMALFYPAYWAFLTTHLAIELDMRDGRILVGLLGAIILLAGALFHMVRRPAGNDLNGKVTAGLALALTFLISYVLWEKLWSIYRYLSVTETISGAVLLAGLVQWGGARPKWFWPLILTTATIVTVMTTTRYPWWSRAHRADQAIAITLPPLEPDAMVVFLDSYAYSYLVPSFPGSVKVVGANNNFIRPGSWGKLQALAEATINGHQGPFWGFEFPKAFPGDADKTLAFYHLERDGACVPLVSNIEDQTVINICRLRRTQE</sequence>
<reference evidence="2 3" key="1">
    <citation type="submission" date="2020-08" db="EMBL/GenBank/DDBJ databases">
        <title>Genomic Encyclopedia of Type Strains, Phase IV (KMG-IV): sequencing the most valuable type-strain genomes for metagenomic binning, comparative biology and taxonomic classification.</title>
        <authorList>
            <person name="Goeker M."/>
        </authorList>
    </citation>
    <scope>NUCLEOTIDE SEQUENCE [LARGE SCALE GENOMIC DNA]</scope>
    <source>
        <strain evidence="2 3">DSM 22198</strain>
    </source>
</reference>
<feature type="transmembrane region" description="Helical" evidence="1">
    <location>
        <begin position="184"/>
        <end position="213"/>
    </location>
</feature>
<feature type="transmembrane region" description="Helical" evidence="1">
    <location>
        <begin position="126"/>
        <end position="149"/>
    </location>
</feature>